<dbReference type="InterPro" id="IPR024011">
    <property type="entry name" value="Biosynth_lucif-like_mOase_dom"/>
</dbReference>
<comment type="caution">
    <text evidence="4">The sequence shown here is derived from an EMBL/GenBank/DDBJ whole genome shotgun (WGS) entry which is preliminary data.</text>
</comment>
<name>A0ABN3DSS4_9ACTN</name>
<evidence type="ECO:0000259" key="3">
    <source>
        <dbReference type="Pfam" id="PF00296"/>
    </source>
</evidence>
<accession>A0ABN3DSS4</accession>
<evidence type="ECO:0000256" key="1">
    <source>
        <dbReference type="ARBA" id="ARBA00023002"/>
    </source>
</evidence>
<dbReference type="Pfam" id="PF00296">
    <property type="entry name" value="Bac_luciferase"/>
    <property type="match status" value="1"/>
</dbReference>
<reference evidence="4 5" key="1">
    <citation type="journal article" date="2019" name="Int. J. Syst. Evol. Microbiol.">
        <title>The Global Catalogue of Microorganisms (GCM) 10K type strain sequencing project: providing services to taxonomists for standard genome sequencing and annotation.</title>
        <authorList>
            <consortium name="The Broad Institute Genomics Platform"/>
            <consortium name="The Broad Institute Genome Sequencing Center for Infectious Disease"/>
            <person name="Wu L."/>
            <person name="Ma J."/>
        </authorList>
    </citation>
    <scope>NUCLEOTIDE SEQUENCE [LARGE SCALE GENOMIC DNA]</scope>
    <source>
        <strain evidence="4 5">JCM 7356</strain>
    </source>
</reference>
<dbReference type="RefSeq" id="WP_344636012.1">
    <property type="nucleotide sequence ID" value="NZ_BAAATR010000007.1"/>
</dbReference>
<dbReference type="InterPro" id="IPR036661">
    <property type="entry name" value="Luciferase-like_sf"/>
</dbReference>
<dbReference type="Gene3D" id="3.20.20.30">
    <property type="entry name" value="Luciferase-like domain"/>
    <property type="match status" value="1"/>
</dbReference>
<keyword evidence="5" id="KW-1185">Reference proteome</keyword>
<keyword evidence="1" id="KW-0560">Oxidoreductase</keyword>
<gene>
    <name evidence="4" type="ORF">GCM10010430_20980</name>
</gene>
<dbReference type="EMBL" id="BAAATR010000007">
    <property type="protein sequence ID" value="GAA2239506.1"/>
    <property type="molecule type" value="Genomic_DNA"/>
</dbReference>
<keyword evidence="2" id="KW-0503">Monooxygenase</keyword>
<dbReference type="Proteomes" id="UP001500305">
    <property type="component" value="Unassembled WGS sequence"/>
</dbReference>
<feature type="domain" description="Luciferase-like" evidence="3">
    <location>
        <begin position="3"/>
        <end position="318"/>
    </location>
</feature>
<proteinExistence type="predicted"/>
<dbReference type="PANTHER" id="PTHR30137:SF8">
    <property type="entry name" value="BLR5498 PROTEIN"/>
    <property type="match status" value="1"/>
</dbReference>
<evidence type="ECO:0000313" key="4">
    <source>
        <dbReference type="EMBL" id="GAA2239506.1"/>
    </source>
</evidence>
<dbReference type="InterPro" id="IPR050766">
    <property type="entry name" value="Bact_Lucif_Oxidored"/>
</dbReference>
<dbReference type="SUPFAM" id="SSF51679">
    <property type="entry name" value="Bacterial luciferase-like"/>
    <property type="match status" value="1"/>
</dbReference>
<evidence type="ECO:0000313" key="5">
    <source>
        <dbReference type="Proteomes" id="UP001500305"/>
    </source>
</evidence>
<dbReference type="NCBIfam" id="TIGR04020">
    <property type="entry name" value="seco_metab_LLM"/>
    <property type="match status" value="1"/>
</dbReference>
<sequence length="347" mass="38014">MDISLFYFADDASRTDQGRYDLLLDGARLADDAGLHAVWTPERHFHPFGGLYANPAVTGAAVAAVTRRVGVRAGSVVLPLHDPIRVAEEWAMVDNLSNGRAALAFASGWHAVDFALTPEPETAYRERKTTLAQHIEVVRRLWAGEEVIRLDGGGERVGVRIYPAPVQPDLPFWITSSGRPDTFRLAGELGGNLLTHLLGQRPDVLKRNIALYRETLAARHGSSARGRVTLMLHTLIGRSDAEVLELIREPFSGYLASSLDLTGTSGPTVEGIDELTEADREALLRRAFDRYSRDSGLFGSPDTARRTLRSFEDMGVDEVACLIDFGVEPEAVLSGLHRIADLAREHA</sequence>
<protein>
    <submittedName>
        <fullName evidence="4">LLM class flavin-dependent oxidoreductase</fullName>
    </submittedName>
</protein>
<dbReference type="PANTHER" id="PTHR30137">
    <property type="entry name" value="LUCIFERASE-LIKE MONOOXYGENASE"/>
    <property type="match status" value="1"/>
</dbReference>
<dbReference type="InterPro" id="IPR011251">
    <property type="entry name" value="Luciferase-like_dom"/>
</dbReference>
<evidence type="ECO:0000256" key="2">
    <source>
        <dbReference type="ARBA" id="ARBA00023033"/>
    </source>
</evidence>
<organism evidence="4 5">
    <name type="scientific">Kitasatospora cystarginea</name>
    <dbReference type="NCBI Taxonomy" id="58350"/>
    <lineage>
        <taxon>Bacteria</taxon>
        <taxon>Bacillati</taxon>
        <taxon>Actinomycetota</taxon>
        <taxon>Actinomycetes</taxon>
        <taxon>Kitasatosporales</taxon>
        <taxon>Streptomycetaceae</taxon>
        <taxon>Kitasatospora</taxon>
    </lineage>
</organism>